<feature type="region of interest" description="Disordered" evidence="3">
    <location>
        <begin position="193"/>
        <end position="213"/>
    </location>
</feature>
<dbReference type="InParanoid" id="A0A4V1M4J5"/>
<evidence type="ECO:0000313" key="6">
    <source>
        <dbReference type="Proteomes" id="UP000289152"/>
    </source>
</evidence>
<dbReference type="SUPFAM" id="SSF57701">
    <property type="entry name" value="Zn2/Cys6 DNA-binding domain"/>
    <property type="match status" value="1"/>
</dbReference>
<evidence type="ECO:0000256" key="1">
    <source>
        <dbReference type="ARBA" id="ARBA00004123"/>
    </source>
</evidence>
<dbReference type="GO" id="GO:0000981">
    <property type="term" value="F:DNA-binding transcription factor activity, RNA polymerase II-specific"/>
    <property type="evidence" value="ECO:0007669"/>
    <property type="project" value="InterPro"/>
</dbReference>
<dbReference type="PANTHER" id="PTHR37534">
    <property type="entry name" value="TRANSCRIPTIONAL ACTIVATOR PROTEIN UGA3"/>
    <property type="match status" value="1"/>
</dbReference>
<feature type="region of interest" description="Disordered" evidence="3">
    <location>
        <begin position="277"/>
        <end position="373"/>
    </location>
</feature>
<comment type="caution">
    <text evidence="5">The sequence shown here is derived from an EMBL/GenBank/DDBJ whole genome shotgun (WGS) entry which is preliminary data.</text>
</comment>
<evidence type="ECO:0000256" key="2">
    <source>
        <dbReference type="ARBA" id="ARBA00023242"/>
    </source>
</evidence>
<feature type="compositionally biased region" description="Basic and acidic residues" evidence="3">
    <location>
        <begin position="310"/>
        <end position="325"/>
    </location>
</feature>
<dbReference type="PROSITE" id="PS50048">
    <property type="entry name" value="ZN2_CY6_FUNGAL_2"/>
    <property type="match status" value="1"/>
</dbReference>
<sequence>MIPLGDEIGIGSDIQSLSSSSSQTPKLTNTQSSRSSFSSISSNFVPLSSLSITNLDNYPFPPFISESGEEGSSGWESFDGLNFRPRQGTDSSITSFSLNGLTNPTNLSNLSNSNSNSTNISNVPITTSLTNNSKSSILTSGNFPNPINLSSSTNSSNPITLSNLSSSAQLHQETLKLSEVSNVTSGTDLKRIEKTHTDKSQPSLPSPPLTGTIPLYSKDVVDSRFIKSGVEIPTMVRDIINPIDPFSIPQRSHLSPNQPPLLQGNILNLGQDVNFNQNKLRPRGFSDQGPGPTRPSIHPLPQRQHPYSDQNDRDESSRVRAHSDPRANISGHTVSAPSGSGLSGLSGISGRASEEGGSKEEIKSSRAGLKRRQKYRRTRTGCLCCRTRRIKCDEGKPTCRRCLIAKKSCQYPEPEEAPRRDSKSSDHKRSRSASSTPSSDDELLPNPKPLTERARGKQVFTYPQYPVDTSGSGIGLLPPVDFNWDPSMVGEYGLGDDGTSGYADERVGQVDEWAGGMIGRQRWGAVGGAPMLSTPNFLLPWFPTAEERSLILHYCANAADLMMAIPSGLNPMLAINLPLALDSPRGMNTSADALRIALLGIGAIHQAFLLARSGVSTTQTAAMFQYASNLRDVGKQMVRSAAVESGGGSSDAALGAGTALATIDIFFGGSGWQENFKLAKEMVAFRGGPAEMLKRSKPTLLADGVTLSPARMMLEILAIYETFGCLTTGTEPSLISDQWEPWWFETGGSTYEEHSVEKQFGMSRMMVQLFARITRLLARVSRSTTIITEADPLALSSPHTALGPSPISPSGSSSAVSAILESTSSIPIAITPSALSLMAFGGIDPLVTEARQLKNDVDAWIESLKLTTLEHERVQVGNRAYAHAMKILLLRNVFKYPREDARVQDAAVEVLRHCSTSTALLGMSIDLTWPAIIAGCCVTLPDQRQWLLTLLEGFKAQCCFDIETASRIIQEVWRRVDANEPRGDWKEVCEDLGLQVL</sequence>
<dbReference type="SMART" id="SM00066">
    <property type="entry name" value="GAL4"/>
    <property type="match status" value="1"/>
</dbReference>
<dbReference type="Pfam" id="PF00172">
    <property type="entry name" value="Zn_clus"/>
    <property type="match status" value="1"/>
</dbReference>
<feature type="domain" description="Zn(2)-C6 fungal-type" evidence="4">
    <location>
        <begin position="381"/>
        <end position="411"/>
    </location>
</feature>
<feature type="region of interest" description="Disordered" evidence="3">
    <location>
        <begin position="13"/>
        <end position="39"/>
    </location>
</feature>
<dbReference type="InterPro" id="IPR021858">
    <property type="entry name" value="Fun_TF"/>
</dbReference>
<protein>
    <recommendedName>
        <fullName evidence="4">Zn(2)-C6 fungal-type domain-containing protein</fullName>
    </recommendedName>
</protein>
<feature type="compositionally biased region" description="Basic and acidic residues" evidence="3">
    <location>
        <begin position="416"/>
        <end position="427"/>
    </location>
</feature>
<feature type="region of interest" description="Disordered" evidence="3">
    <location>
        <begin position="410"/>
        <end position="461"/>
    </location>
</feature>
<dbReference type="EMBL" id="SDIL01000016">
    <property type="protein sequence ID" value="RXK40587.1"/>
    <property type="molecule type" value="Genomic_DNA"/>
</dbReference>
<comment type="subcellular location">
    <subcellularLocation>
        <location evidence="1">Nucleus</location>
    </subcellularLocation>
</comment>
<dbReference type="Proteomes" id="UP000289152">
    <property type="component" value="Unassembled WGS sequence"/>
</dbReference>
<dbReference type="PROSITE" id="PS00463">
    <property type="entry name" value="ZN2_CY6_FUNGAL_1"/>
    <property type="match status" value="1"/>
</dbReference>
<reference evidence="5 6" key="1">
    <citation type="submission" date="2016-06" db="EMBL/GenBank/DDBJ databases">
        <title>Evolution of pathogenesis and genome organization in the Tremellales.</title>
        <authorList>
            <person name="Cuomo C."/>
            <person name="Litvintseva A."/>
            <person name="Heitman J."/>
            <person name="Chen Y."/>
            <person name="Sun S."/>
            <person name="Springer D."/>
            <person name="Dromer F."/>
            <person name="Young S."/>
            <person name="Zeng Q."/>
            <person name="Chapman S."/>
            <person name="Gujja S."/>
            <person name="Saif S."/>
            <person name="Birren B."/>
        </authorList>
    </citation>
    <scope>NUCLEOTIDE SEQUENCE [LARGE SCALE GENOMIC DNA]</scope>
    <source>
        <strain evidence="5 6">ATCC 28783</strain>
    </source>
</reference>
<feature type="compositionally biased region" description="Basic and acidic residues" evidence="3">
    <location>
        <begin position="352"/>
        <end position="364"/>
    </location>
</feature>
<dbReference type="InterPro" id="IPR036864">
    <property type="entry name" value="Zn2-C6_fun-type_DNA-bd_sf"/>
</dbReference>
<keyword evidence="6" id="KW-1185">Reference proteome</keyword>
<dbReference type="InterPro" id="IPR001138">
    <property type="entry name" value="Zn2Cys6_DnaBD"/>
</dbReference>
<dbReference type="AlphaFoldDB" id="A0A4V1M4J5"/>
<dbReference type="GO" id="GO:0005634">
    <property type="term" value="C:nucleus"/>
    <property type="evidence" value="ECO:0007669"/>
    <property type="project" value="UniProtKB-SubCell"/>
</dbReference>
<keyword evidence="2" id="KW-0539">Nucleus</keyword>
<feature type="compositionally biased region" description="Low complexity" evidence="3">
    <location>
        <begin position="13"/>
        <end position="23"/>
    </location>
</feature>
<name>A0A4V1M4J5_TREME</name>
<dbReference type="CDD" id="cd00067">
    <property type="entry name" value="GAL4"/>
    <property type="match status" value="1"/>
</dbReference>
<dbReference type="Gene3D" id="4.10.240.10">
    <property type="entry name" value="Zn(2)-C6 fungal-type DNA-binding domain"/>
    <property type="match status" value="1"/>
</dbReference>
<evidence type="ECO:0000256" key="3">
    <source>
        <dbReference type="SAM" id="MobiDB-lite"/>
    </source>
</evidence>
<gene>
    <name evidence="5" type="ORF">M231_02042</name>
</gene>
<accession>A0A4V1M4J5</accession>
<dbReference type="STRING" id="5217.A0A4V1M4J5"/>
<proteinExistence type="predicted"/>
<dbReference type="PANTHER" id="PTHR37534:SF20">
    <property type="entry name" value="PRO1A C6 ZINK-FINGER PROTEIN"/>
    <property type="match status" value="1"/>
</dbReference>
<evidence type="ECO:0000259" key="4">
    <source>
        <dbReference type="PROSITE" id="PS50048"/>
    </source>
</evidence>
<dbReference type="OrthoDB" id="5419315at2759"/>
<feature type="compositionally biased region" description="Low complexity" evidence="3">
    <location>
        <begin position="338"/>
        <end position="350"/>
    </location>
</feature>
<dbReference type="VEuPathDB" id="FungiDB:TREMEDRAFT_68786"/>
<evidence type="ECO:0000313" key="5">
    <source>
        <dbReference type="EMBL" id="RXK40587.1"/>
    </source>
</evidence>
<dbReference type="Pfam" id="PF11951">
    <property type="entry name" value="Fungal_trans_2"/>
    <property type="match status" value="1"/>
</dbReference>
<dbReference type="GO" id="GO:0008270">
    <property type="term" value="F:zinc ion binding"/>
    <property type="evidence" value="ECO:0007669"/>
    <property type="project" value="InterPro"/>
</dbReference>
<organism evidence="5 6">
    <name type="scientific">Tremella mesenterica</name>
    <name type="common">Jelly fungus</name>
    <dbReference type="NCBI Taxonomy" id="5217"/>
    <lineage>
        <taxon>Eukaryota</taxon>
        <taxon>Fungi</taxon>
        <taxon>Dikarya</taxon>
        <taxon>Basidiomycota</taxon>
        <taxon>Agaricomycotina</taxon>
        <taxon>Tremellomycetes</taxon>
        <taxon>Tremellales</taxon>
        <taxon>Tremellaceae</taxon>
        <taxon>Tremella</taxon>
    </lineage>
</organism>